<evidence type="ECO:0000313" key="1">
    <source>
        <dbReference type="EMBL" id="RUP44932.1"/>
    </source>
</evidence>
<gene>
    <name evidence="1" type="ORF">BC936DRAFT_148845</name>
</gene>
<dbReference type="EMBL" id="RBNI01008108">
    <property type="protein sequence ID" value="RUP44932.1"/>
    <property type="molecule type" value="Genomic_DNA"/>
</dbReference>
<comment type="caution">
    <text evidence="1">The sequence shown here is derived from an EMBL/GenBank/DDBJ whole genome shotgun (WGS) entry which is preliminary data.</text>
</comment>
<accession>A0A433D270</accession>
<name>A0A433D270_9FUNG</name>
<dbReference type="AlphaFoldDB" id="A0A433D270"/>
<dbReference type="Proteomes" id="UP000268093">
    <property type="component" value="Unassembled WGS sequence"/>
</dbReference>
<sequence length="61" mass="6366">MGFARRRSPILSPLSAPVKPHAGTCGLRTVPSRAGGGGYRARAVRVRGRAIAAQVAQRPVC</sequence>
<protein>
    <submittedName>
        <fullName evidence="1">Uncharacterized protein</fullName>
    </submittedName>
</protein>
<organism evidence="1 2">
    <name type="scientific">Jimgerdemannia flammicorona</name>
    <dbReference type="NCBI Taxonomy" id="994334"/>
    <lineage>
        <taxon>Eukaryota</taxon>
        <taxon>Fungi</taxon>
        <taxon>Fungi incertae sedis</taxon>
        <taxon>Mucoromycota</taxon>
        <taxon>Mucoromycotina</taxon>
        <taxon>Endogonomycetes</taxon>
        <taxon>Endogonales</taxon>
        <taxon>Endogonaceae</taxon>
        <taxon>Jimgerdemannia</taxon>
    </lineage>
</organism>
<reference evidence="1 2" key="1">
    <citation type="journal article" date="2018" name="New Phytol.">
        <title>Phylogenomics of Endogonaceae and evolution of mycorrhizas within Mucoromycota.</title>
        <authorList>
            <person name="Chang Y."/>
            <person name="Desiro A."/>
            <person name="Na H."/>
            <person name="Sandor L."/>
            <person name="Lipzen A."/>
            <person name="Clum A."/>
            <person name="Barry K."/>
            <person name="Grigoriev I.V."/>
            <person name="Martin F.M."/>
            <person name="Stajich J.E."/>
            <person name="Smith M.E."/>
            <person name="Bonito G."/>
            <person name="Spatafora J.W."/>
        </authorList>
    </citation>
    <scope>NUCLEOTIDE SEQUENCE [LARGE SCALE GENOMIC DNA]</scope>
    <source>
        <strain evidence="1 2">GMNB39</strain>
    </source>
</reference>
<proteinExistence type="predicted"/>
<evidence type="ECO:0000313" key="2">
    <source>
        <dbReference type="Proteomes" id="UP000268093"/>
    </source>
</evidence>
<keyword evidence="2" id="KW-1185">Reference proteome</keyword>